<keyword evidence="2" id="KW-1185">Reference proteome</keyword>
<protein>
    <submittedName>
        <fullName evidence="1">Uncharacterized protein</fullName>
    </submittedName>
</protein>
<proteinExistence type="predicted"/>
<dbReference type="Proteomes" id="UP001202831">
    <property type="component" value="Unassembled WGS sequence"/>
</dbReference>
<dbReference type="RefSeq" id="WP_162807211.1">
    <property type="nucleotide sequence ID" value="NZ_JAKIKT010000004.1"/>
</dbReference>
<gene>
    <name evidence="1" type="ORF">L2725_12075</name>
</gene>
<evidence type="ECO:0000313" key="2">
    <source>
        <dbReference type="Proteomes" id="UP001202831"/>
    </source>
</evidence>
<dbReference type="EMBL" id="JAKIKT010000004">
    <property type="protein sequence ID" value="MCL2914503.1"/>
    <property type="molecule type" value="Genomic_DNA"/>
</dbReference>
<evidence type="ECO:0000313" key="1">
    <source>
        <dbReference type="EMBL" id="MCL2914503.1"/>
    </source>
</evidence>
<accession>A0ABT0N7R2</accession>
<sequence>MESKDKFELIEEALLESVVGGVLESNSCGICNCDGCSWPCFFDWDTCGLCRN</sequence>
<reference evidence="1 2" key="1">
    <citation type="submission" date="2022-01" db="EMBL/GenBank/DDBJ databases">
        <title>Whole genome-based taxonomy of the Shewanellaceae.</title>
        <authorList>
            <person name="Martin-Rodriguez A.J."/>
        </authorList>
    </citation>
    <scope>NUCLEOTIDE SEQUENCE [LARGE SCALE GENOMIC DNA]</scope>
    <source>
        <strain evidence="1 2">DSM 21332</strain>
    </source>
</reference>
<comment type="caution">
    <text evidence="1">The sequence shown here is derived from an EMBL/GenBank/DDBJ whole genome shotgun (WGS) entry which is preliminary data.</text>
</comment>
<organism evidence="1 2">
    <name type="scientific">Shewanella corallii</name>
    <dbReference type="NCBI Taxonomy" id="560080"/>
    <lineage>
        <taxon>Bacteria</taxon>
        <taxon>Pseudomonadati</taxon>
        <taxon>Pseudomonadota</taxon>
        <taxon>Gammaproteobacteria</taxon>
        <taxon>Alteromonadales</taxon>
        <taxon>Shewanellaceae</taxon>
        <taxon>Shewanella</taxon>
    </lineage>
</organism>
<name>A0ABT0N7R2_9GAMM</name>